<evidence type="ECO:0000256" key="2">
    <source>
        <dbReference type="ARBA" id="ARBA00093450"/>
    </source>
</evidence>
<evidence type="ECO:0000313" key="3">
    <source>
        <dbReference type="EMBL" id="SVB87486.1"/>
    </source>
</evidence>
<evidence type="ECO:0000256" key="1">
    <source>
        <dbReference type="ARBA" id="ARBA00022741"/>
    </source>
</evidence>
<dbReference type="InterPro" id="IPR035571">
    <property type="entry name" value="UPF0234-like_C"/>
</dbReference>
<dbReference type="Gene3D" id="3.30.70.860">
    <property type="match status" value="1"/>
</dbReference>
<dbReference type="GO" id="GO:0000166">
    <property type="term" value="F:nucleotide binding"/>
    <property type="evidence" value="ECO:0007669"/>
    <property type="project" value="UniProtKB-KW"/>
</dbReference>
<dbReference type="AlphaFoldDB" id="A0A382HJM0"/>
<dbReference type="PANTHER" id="PTHR30476">
    <property type="entry name" value="UPF0234 PROTEIN YAJQ"/>
    <property type="match status" value="1"/>
</dbReference>
<dbReference type="Gene3D" id="3.30.70.990">
    <property type="entry name" value="YajQ-like, domain 2"/>
    <property type="match status" value="1"/>
</dbReference>
<dbReference type="NCBIfam" id="NF003819">
    <property type="entry name" value="PRK05412.1"/>
    <property type="match status" value="1"/>
</dbReference>
<accession>A0A382HJM0</accession>
<proteinExistence type="inferred from homology"/>
<dbReference type="GO" id="GO:0005829">
    <property type="term" value="C:cytosol"/>
    <property type="evidence" value="ECO:0007669"/>
    <property type="project" value="TreeGrafter"/>
</dbReference>
<dbReference type="InterPro" id="IPR035570">
    <property type="entry name" value="UPF0234_N"/>
</dbReference>
<dbReference type="InterPro" id="IPR036183">
    <property type="entry name" value="YajQ-like_sf"/>
</dbReference>
<name>A0A382HJM0_9ZZZZ</name>
<protein>
    <submittedName>
        <fullName evidence="3">Uncharacterized protein</fullName>
    </submittedName>
</protein>
<keyword evidence="1" id="KW-0547">Nucleotide-binding</keyword>
<dbReference type="SUPFAM" id="SSF89963">
    <property type="entry name" value="YajQ-like"/>
    <property type="match status" value="2"/>
</dbReference>
<dbReference type="Pfam" id="PF04461">
    <property type="entry name" value="YajQ"/>
    <property type="match status" value="1"/>
</dbReference>
<dbReference type="EMBL" id="UINC01061669">
    <property type="protein sequence ID" value="SVB87486.1"/>
    <property type="molecule type" value="Genomic_DNA"/>
</dbReference>
<reference evidence="3" key="1">
    <citation type="submission" date="2018-05" db="EMBL/GenBank/DDBJ databases">
        <authorList>
            <person name="Lanie J.A."/>
            <person name="Ng W.-L."/>
            <person name="Kazmierczak K.M."/>
            <person name="Andrzejewski T.M."/>
            <person name="Davidsen T.M."/>
            <person name="Wayne K.J."/>
            <person name="Tettelin H."/>
            <person name="Glass J.I."/>
            <person name="Rusch D."/>
            <person name="Podicherti R."/>
            <person name="Tsui H.-C.T."/>
            <person name="Winkler M.E."/>
        </authorList>
    </citation>
    <scope>NUCLEOTIDE SEQUENCE</scope>
</reference>
<gene>
    <name evidence="3" type="ORF">METZ01_LOCUS240340</name>
</gene>
<dbReference type="HAMAP" id="MF_00632">
    <property type="entry name" value="UPF0234"/>
    <property type="match status" value="1"/>
</dbReference>
<organism evidence="3">
    <name type="scientific">marine metagenome</name>
    <dbReference type="NCBI Taxonomy" id="408172"/>
    <lineage>
        <taxon>unclassified sequences</taxon>
        <taxon>metagenomes</taxon>
        <taxon>ecological metagenomes</taxon>
    </lineage>
</organism>
<dbReference type="CDD" id="cd11740">
    <property type="entry name" value="YajQ_like"/>
    <property type="match status" value="1"/>
</dbReference>
<sequence>MPSFDIVSRTDLVEVGNAIQGATREIGTRYDFKGSKCSIDQLDTILTLTADDDFKLKQVSELLKGYLARRKVNVAAFEFNKSEKASGDTVRQIVTIKQGIDRELAQQIVKAMKSSKLKVQAAIQGDELRISGKKRDDLQNAITVVKELKIGHPLQYVNFRD</sequence>
<comment type="similarity">
    <text evidence="2">Belongs to the YajQ family.</text>
</comment>
<dbReference type="PANTHER" id="PTHR30476:SF0">
    <property type="entry name" value="UPF0234 PROTEIN YAJQ"/>
    <property type="match status" value="1"/>
</dbReference>
<dbReference type="InterPro" id="IPR007551">
    <property type="entry name" value="YajQ/Smlt4090-like"/>
</dbReference>